<dbReference type="GO" id="GO:0042981">
    <property type="term" value="P:regulation of apoptotic process"/>
    <property type="evidence" value="ECO:0007669"/>
    <property type="project" value="TreeGrafter"/>
</dbReference>
<proteinExistence type="predicted"/>
<evidence type="ECO:0000313" key="2">
    <source>
        <dbReference type="EMBL" id="ERL94197.1"/>
    </source>
</evidence>
<dbReference type="GO" id="GO:0005634">
    <property type="term" value="C:nucleus"/>
    <property type="evidence" value="ECO:0007669"/>
    <property type="project" value="TreeGrafter"/>
</dbReference>
<dbReference type="EMBL" id="KB632383">
    <property type="protein sequence ID" value="ERL94197.1"/>
    <property type="molecule type" value="Genomic_DNA"/>
</dbReference>
<keyword evidence="1" id="KW-0040">ANK repeat</keyword>
<dbReference type="PANTHER" id="PTHR24183:SF1">
    <property type="entry name" value="FIBRONECTIN TYPE 3 AND ANKYRIN REPEAT DOMAINS PROTEIN 1"/>
    <property type="match status" value="1"/>
</dbReference>
<dbReference type="InterPro" id="IPR002110">
    <property type="entry name" value="Ankyrin_rpt"/>
</dbReference>
<dbReference type="SUPFAM" id="SSF48403">
    <property type="entry name" value="Ankyrin repeat"/>
    <property type="match status" value="1"/>
</dbReference>
<accession>U4UM54</accession>
<dbReference type="PANTHER" id="PTHR24183">
    <property type="entry name" value="FIBRONECTIN TYPE 3 AND ANKYRIN REPEAT DOMAINS PROTEIN 1"/>
    <property type="match status" value="1"/>
</dbReference>
<dbReference type="Proteomes" id="UP000030742">
    <property type="component" value="Unassembled WGS sequence"/>
</dbReference>
<dbReference type="PROSITE" id="PS50088">
    <property type="entry name" value="ANK_REPEAT"/>
    <property type="match status" value="1"/>
</dbReference>
<organism evidence="2 3">
    <name type="scientific">Dendroctonus ponderosae</name>
    <name type="common">Mountain pine beetle</name>
    <dbReference type="NCBI Taxonomy" id="77166"/>
    <lineage>
        <taxon>Eukaryota</taxon>
        <taxon>Metazoa</taxon>
        <taxon>Ecdysozoa</taxon>
        <taxon>Arthropoda</taxon>
        <taxon>Hexapoda</taxon>
        <taxon>Insecta</taxon>
        <taxon>Pterygota</taxon>
        <taxon>Neoptera</taxon>
        <taxon>Endopterygota</taxon>
        <taxon>Coleoptera</taxon>
        <taxon>Polyphaga</taxon>
        <taxon>Cucujiformia</taxon>
        <taxon>Curculionidae</taxon>
        <taxon>Scolytinae</taxon>
        <taxon>Dendroctonus</taxon>
    </lineage>
</organism>
<sequence>MNPRRKPRKINKPKTKLDEMENCNQYAFFNANELAQIKSALRIKEVNNTTALIWAVKLKYLDMIEFLLNNGADPNMKVENGENTVLIALEHKLWDEQSFMEYWGMVSKVSRIEVNAINKNGHTILHIAVRREWEKLIKLLLTQKVSLISFPLYIAKVVLSRPIWISPTSMESPP</sequence>
<gene>
    <name evidence="2" type="ORF">D910_11478</name>
</gene>
<dbReference type="PROSITE" id="PS50297">
    <property type="entry name" value="ANK_REP_REGION"/>
    <property type="match status" value="1"/>
</dbReference>
<dbReference type="Pfam" id="PF00023">
    <property type="entry name" value="Ank"/>
    <property type="match status" value="2"/>
</dbReference>
<name>U4UM54_DENPD</name>
<evidence type="ECO:0000313" key="3">
    <source>
        <dbReference type="Proteomes" id="UP000030742"/>
    </source>
</evidence>
<reference evidence="2 3" key="1">
    <citation type="journal article" date="2013" name="Genome Biol.">
        <title>Draft genome of the mountain pine beetle, Dendroctonus ponderosae Hopkins, a major forest pest.</title>
        <authorList>
            <person name="Keeling C.I."/>
            <person name="Yuen M.M."/>
            <person name="Liao N.Y."/>
            <person name="Docking T.R."/>
            <person name="Chan S.K."/>
            <person name="Taylor G.A."/>
            <person name="Palmquist D.L."/>
            <person name="Jackman S.D."/>
            <person name="Nguyen A."/>
            <person name="Li M."/>
            <person name="Henderson H."/>
            <person name="Janes J.K."/>
            <person name="Zhao Y."/>
            <person name="Pandoh P."/>
            <person name="Moore R."/>
            <person name="Sperling F.A."/>
            <person name="Huber D.P."/>
            <person name="Birol I."/>
            <person name="Jones S.J."/>
            <person name="Bohlmann J."/>
        </authorList>
    </citation>
    <scope>NUCLEOTIDE SEQUENCE</scope>
</reference>
<dbReference type="InterPro" id="IPR036770">
    <property type="entry name" value="Ankyrin_rpt-contain_sf"/>
</dbReference>
<feature type="repeat" description="ANK" evidence="1">
    <location>
        <begin position="47"/>
        <end position="79"/>
    </location>
</feature>
<protein>
    <submittedName>
        <fullName evidence="2">Uncharacterized protein</fullName>
    </submittedName>
</protein>
<dbReference type="SMART" id="SM00248">
    <property type="entry name" value="ANK"/>
    <property type="match status" value="2"/>
</dbReference>
<dbReference type="Gene3D" id="1.25.40.20">
    <property type="entry name" value="Ankyrin repeat-containing domain"/>
    <property type="match status" value="1"/>
</dbReference>
<dbReference type="AlphaFoldDB" id="U4UM54"/>
<evidence type="ECO:0000256" key="1">
    <source>
        <dbReference type="PROSITE-ProRule" id="PRU00023"/>
    </source>
</evidence>
<dbReference type="OrthoDB" id="7698510at2759"/>